<gene>
    <name evidence="15" type="ORF">KT71_00655</name>
</gene>
<evidence type="ECO:0000313" key="15">
    <source>
        <dbReference type="EMBL" id="EAQ98442.1"/>
    </source>
</evidence>
<name>A4A5Z5_9GAMM</name>
<keyword evidence="15" id="KW-0966">Cell projection</keyword>
<dbReference type="Proteomes" id="UP000019205">
    <property type="component" value="Chromosome"/>
</dbReference>
<dbReference type="GO" id="GO:0006935">
    <property type="term" value="P:chemotaxis"/>
    <property type="evidence" value="ECO:0007669"/>
    <property type="project" value="UniProtKB-KW"/>
</dbReference>
<dbReference type="GO" id="GO:0005886">
    <property type="term" value="C:plasma membrane"/>
    <property type="evidence" value="ECO:0007669"/>
    <property type="project" value="UniProtKB-SubCell"/>
</dbReference>
<keyword evidence="6 11" id="KW-0145">Chemotaxis</keyword>
<keyword evidence="15" id="KW-0969">Cilium</keyword>
<evidence type="ECO:0000256" key="1">
    <source>
        <dbReference type="ARBA" id="ARBA00004117"/>
    </source>
</evidence>
<dbReference type="GO" id="GO:0003774">
    <property type="term" value="F:cytoskeletal motor activity"/>
    <property type="evidence" value="ECO:0007669"/>
    <property type="project" value="InterPro"/>
</dbReference>
<dbReference type="EMBL" id="AAOA02000002">
    <property type="protein sequence ID" value="EAQ98442.1"/>
    <property type="molecule type" value="Genomic_DNA"/>
</dbReference>
<dbReference type="AlphaFoldDB" id="A4A5Z5"/>
<evidence type="ECO:0000259" key="13">
    <source>
        <dbReference type="Pfam" id="PF14841"/>
    </source>
</evidence>
<dbReference type="Gene3D" id="1.10.220.30">
    <property type="match status" value="3"/>
</dbReference>
<organism evidence="15 16">
    <name type="scientific">Congregibacter litoralis KT71</name>
    <dbReference type="NCBI Taxonomy" id="314285"/>
    <lineage>
        <taxon>Bacteria</taxon>
        <taxon>Pseudomonadati</taxon>
        <taxon>Pseudomonadota</taxon>
        <taxon>Gammaproteobacteria</taxon>
        <taxon>Cellvibrionales</taxon>
        <taxon>Halieaceae</taxon>
        <taxon>Congregibacter</taxon>
    </lineage>
</organism>
<dbReference type="Pfam" id="PF14842">
    <property type="entry name" value="FliG_N"/>
    <property type="match status" value="1"/>
</dbReference>
<dbReference type="InterPro" id="IPR011002">
    <property type="entry name" value="FliG_a-hlx"/>
</dbReference>
<keyword evidence="7 11" id="KW-0283">Flagellar rotation</keyword>
<comment type="subcellular location">
    <subcellularLocation>
        <location evidence="1 11">Bacterial flagellum basal body</location>
    </subcellularLocation>
    <subcellularLocation>
        <location evidence="2 11">Cell inner membrane</location>
        <topology evidence="2 11">Peripheral membrane protein</topology>
        <orientation evidence="2 11">Cytoplasmic side</orientation>
    </subcellularLocation>
</comment>
<reference evidence="15 16" key="1">
    <citation type="journal article" date="2007" name="Proc. Natl. Acad. Sci. U.S.A.">
        <title>Characterization of a marine gammaproteobacterium capable of aerobic anoxygenic photosynthesis.</title>
        <authorList>
            <person name="Fuchs B.M."/>
            <person name="Spring S."/>
            <person name="Teeling H."/>
            <person name="Quast C."/>
            <person name="Wulf J."/>
            <person name="Schattenhofer M."/>
            <person name="Yan S."/>
            <person name="Ferriera S."/>
            <person name="Johnson J."/>
            <person name="Glockner F.O."/>
            <person name="Amann R."/>
        </authorList>
    </citation>
    <scope>NUCLEOTIDE SEQUENCE [LARGE SCALE GENOMIC DNA]</scope>
    <source>
        <strain evidence="15">KT71</strain>
    </source>
</reference>
<keyword evidence="16" id="KW-1185">Reference proteome</keyword>
<evidence type="ECO:0000256" key="6">
    <source>
        <dbReference type="ARBA" id="ARBA00022500"/>
    </source>
</evidence>
<dbReference type="eggNOG" id="COG1536">
    <property type="taxonomic scope" value="Bacteria"/>
</dbReference>
<dbReference type="PANTHER" id="PTHR30534:SF0">
    <property type="entry name" value="FLAGELLAR MOTOR SWITCH PROTEIN FLIG"/>
    <property type="match status" value="1"/>
</dbReference>
<dbReference type="PRINTS" id="PR00954">
    <property type="entry name" value="FLGMOTORFLIG"/>
</dbReference>
<proteinExistence type="inferred from homology"/>
<evidence type="ECO:0000256" key="10">
    <source>
        <dbReference type="ARBA" id="ARBA00025598"/>
    </source>
</evidence>
<evidence type="ECO:0000256" key="4">
    <source>
        <dbReference type="ARBA" id="ARBA00021870"/>
    </source>
</evidence>
<feature type="domain" description="Flagellar motor switch protein FliG middle" evidence="13">
    <location>
        <begin position="122"/>
        <end position="190"/>
    </location>
</feature>
<comment type="function">
    <text evidence="10 11">FliG is one of three proteins (FliG, FliN, FliM) that forms the rotor-mounted switch complex (C ring), located at the base of the basal body. This complex interacts with the CheY and CheZ chemotaxis proteins, in addition to contacting components of the motor that determine the direction of flagellar rotation.</text>
</comment>
<dbReference type="RefSeq" id="WP_008292518.1">
    <property type="nucleotide sequence ID" value="NZ_CM002299.1"/>
</dbReference>
<dbReference type="InterPro" id="IPR023087">
    <property type="entry name" value="Flg_Motor_Flig_C"/>
</dbReference>
<dbReference type="HOGENOM" id="CLU_047835_2_0_6"/>
<dbReference type="NCBIfam" id="TIGR00207">
    <property type="entry name" value="fliG"/>
    <property type="match status" value="1"/>
</dbReference>
<evidence type="ECO:0000259" key="12">
    <source>
        <dbReference type="Pfam" id="PF01706"/>
    </source>
</evidence>
<dbReference type="InterPro" id="IPR032779">
    <property type="entry name" value="FliG_M"/>
</dbReference>
<evidence type="ECO:0000256" key="2">
    <source>
        <dbReference type="ARBA" id="ARBA00004515"/>
    </source>
</evidence>
<keyword evidence="8 11" id="KW-0472">Membrane</keyword>
<dbReference type="PANTHER" id="PTHR30534">
    <property type="entry name" value="FLAGELLAR MOTOR SWITCH PROTEIN FLIG"/>
    <property type="match status" value="1"/>
</dbReference>
<dbReference type="GO" id="GO:0009425">
    <property type="term" value="C:bacterial-type flagellum basal body"/>
    <property type="evidence" value="ECO:0007669"/>
    <property type="project" value="UniProtKB-SubCell"/>
</dbReference>
<dbReference type="Pfam" id="PF14841">
    <property type="entry name" value="FliG_M"/>
    <property type="match status" value="1"/>
</dbReference>
<accession>A4A5Z5</accession>
<dbReference type="InterPro" id="IPR000090">
    <property type="entry name" value="Flg_Motor_Flig"/>
</dbReference>
<keyword evidence="5 11" id="KW-1003">Cell membrane</keyword>
<evidence type="ECO:0000256" key="8">
    <source>
        <dbReference type="ARBA" id="ARBA00023136"/>
    </source>
</evidence>
<keyword evidence="15" id="KW-0282">Flagellum</keyword>
<sequence>MMAEAGSKLSGAQRAAIFLLGVGEDSAASIMRHMEPREVQRVGEAMATLSGVSDDQLAEVLDEFNTKAGSINPLGIGASDFAQRVMVQALGEEKARSMLSKVMPGKAKTRGIEALRWMDAGSVADIIMEEHPQIMAIVLASLEEEQAAEVLGELPEGIRSDLVLRIARLEMIDPAAMEELDKVLEKQLGRASKTPPRAVNGMTSAAAIMNNVHADLEASVMESLRENDAEITDRIAELMFVFDDLAALDDRGMQRLIREISVDTLVVALKGVDDELQEKFFGNMSSRAADMLREDLEAKGPMKLAEVEAAQKEILGTAKQLADEGELMIGKGGDDFV</sequence>
<evidence type="ECO:0000256" key="9">
    <source>
        <dbReference type="ARBA" id="ARBA00023143"/>
    </source>
</evidence>
<dbReference type="PIRSF" id="PIRSF003161">
    <property type="entry name" value="FliG"/>
    <property type="match status" value="1"/>
</dbReference>
<comment type="similarity">
    <text evidence="3 11">Belongs to the FliG family.</text>
</comment>
<protein>
    <recommendedName>
        <fullName evidence="4 11">Flagellar motor switch protein FliG</fullName>
    </recommendedName>
</protein>
<evidence type="ECO:0000259" key="14">
    <source>
        <dbReference type="Pfam" id="PF14842"/>
    </source>
</evidence>
<feature type="domain" description="Flagellar motor switch protein FliG N-terminal" evidence="14">
    <location>
        <begin position="8"/>
        <end position="107"/>
    </location>
</feature>
<evidence type="ECO:0000256" key="7">
    <source>
        <dbReference type="ARBA" id="ARBA00022779"/>
    </source>
</evidence>
<dbReference type="Pfam" id="PF01706">
    <property type="entry name" value="FliG_C"/>
    <property type="match status" value="1"/>
</dbReference>
<reference evidence="15 16" key="2">
    <citation type="journal article" date="2009" name="PLoS ONE">
        <title>The photosynthetic apparatus and its regulation in the aerobic gammaproteobacterium Congregibacter litoralis gen. nov., sp. nov.</title>
        <authorList>
            <person name="Spring S."/>
            <person name="Lunsdorf H."/>
            <person name="Fuchs B.M."/>
            <person name="Tindall B.J."/>
        </authorList>
    </citation>
    <scope>NUCLEOTIDE SEQUENCE [LARGE SCALE GENOMIC DNA]</scope>
    <source>
        <strain evidence="15">KT71</strain>
    </source>
</reference>
<dbReference type="STRING" id="314285.KT71_00655"/>
<dbReference type="SUPFAM" id="SSF48029">
    <property type="entry name" value="FliG"/>
    <property type="match status" value="2"/>
</dbReference>
<evidence type="ECO:0000256" key="3">
    <source>
        <dbReference type="ARBA" id="ARBA00010299"/>
    </source>
</evidence>
<evidence type="ECO:0000256" key="5">
    <source>
        <dbReference type="ARBA" id="ARBA00022475"/>
    </source>
</evidence>
<dbReference type="GO" id="GO:0071973">
    <property type="term" value="P:bacterial-type flagellum-dependent cell motility"/>
    <property type="evidence" value="ECO:0007669"/>
    <property type="project" value="InterPro"/>
</dbReference>
<feature type="domain" description="Flagellar motor switch protein FliG C-terminal" evidence="12">
    <location>
        <begin position="222"/>
        <end position="329"/>
    </location>
</feature>
<keyword evidence="11" id="KW-0997">Cell inner membrane</keyword>
<evidence type="ECO:0000313" key="16">
    <source>
        <dbReference type="Proteomes" id="UP000019205"/>
    </source>
</evidence>
<evidence type="ECO:0000256" key="11">
    <source>
        <dbReference type="PIRNR" id="PIRNR003161"/>
    </source>
</evidence>
<comment type="caution">
    <text evidence="15">The sequence shown here is derived from an EMBL/GenBank/DDBJ whole genome shotgun (WGS) entry which is preliminary data.</text>
</comment>
<keyword evidence="9 11" id="KW-0975">Bacterial flagellum</keyword>
<dbReference type="InterPro" id="IPR028263">
    <property type="entry name" value="FliG_N"/>
</dbReference>
<dbReference type="FunFam" id="1.10.220.30:FF:000001">
    <property type="entry name" value="Flagellar motor switch protein FliG"/>
    <property type="match status" value="1"/>
</dbReference>